<dbReference type="Proteomes" id="UP001196980">
    <property type="component" value="Unassembled WGS sequence"/>
</dbReference>
<dbReference type="RefSeq" id="WP_218254034.1">
    <property type="nucleotide sequence ID" value="NZ_JABXWD010000582.1"/>
</dbReference>
<evidence type="ECO:0008006" key="3">
    <source>
        <dbReference type="Google" id="ProtNLM"/>
    </source>
</evidence>
<name>A0ABS6S449_9BACT</name>
<organism evidence="1 2">
    <name type="scientific">Candidatus Magnetobacterium casense</name>
    <dbReference type="NCBI Taxonomy" id="1455061"/>
    <lineage>
        <taxon>Bacteria</taxon>
        <taxon>Pseudomonadati</taxon>
        <taxon>Nitrospirota</taxon>
        <taxon>Thermodesulfovibrionia</taxon>
        <taxon>Thermodesulfovibrionales</taxon>
        <taxon>Candidatus Magnetobacteriaceae</taxon>
        <taxon>Candidatus Magnetobacterium</taxon>
    </lineage>
</organism>
<evidence type="ECO:0000313" key="1">
    <source>
        <dbReference type="EMBL" id="MBV6343417.1"/>
    </source>
</evidence>
<protein>
    <recommendedName>
        <fullName evidence="3">XkdX family protein</fullName>
    </recommendedName>
</protein>
<dbReference type="EMBL" id="JABXWD010000582">
    <property type="protein sequence ID" value="MBV6343417.1"/>
    <property type="molecule type" value="Genomic_DNA"/>
</dbReference>
<keyword evidence="2" id="KW-1185">Reference proteome</keyword>
<comment type="caution">
    <text evidence="1">The sequence shown here is derived from an EMBL/GenBank/DDBJ whole genome shotgun (WGS) entry which is preliminary data.</text>
</comment>
<reference evidence="1 2" key="1">
    <citation type="journal article" date="2020" name="J Geophys Res Biogeosci">
        <title>Magnetotaxis as an Adaptation to Enable Bacterial Shuttling of Microbial Sulfur and Sulfur Cycling Across Aquatic Oxic#Anoxic Interfaces.</title>
        <authorList>
            <person name="Li J."/>
            <person name="Liu P."/>
            <person name="Wang J."/>
            <person name="Roberts A.P."/>
            <person name="Pan Y."/>
        </authorList>
    </citation>
    <scope>NUCLEOTIDE SEQUENCE [LARGE SCALE GENOMIC DNA]</scope>
    <source>
        <strain evidence="1 2">MYR-1_YQ</strain>
    </source>
</reference>
<evidence type="ECO:0000313" key="2">
    <source>
        <dbReference type="Proteomes" id="UP001196980"/>
    </source>
</evidence>
<gene>
    <name evidence="1" type="ORF">HWQ67_17735</name>
</gene>
<accession>A0ABS6S449</accession>
<sequence length="51" mass="5747">MNPYVEIAKLLLQAVFTLIAMGKMTAEEFEKAYAEEKTKFQANPPDTLPDV</sequence>
<proteinExistence type="predicted"/>